<keyword evidence="5" id="KW-0347">Helicase</keyword>
<dbReference type="RefSeq" id="XP_025546339.1">
    <property type="nucleotide sequence ID" value="XM_025698727.1"/>
</dbReference>
<reference evidence="12 13" key="1">
    <citation type="submission" date="2018-02" db="EMBL/GenBank/DDBJ databases">
        <title>The genomes of Aspergillus section Nigri reveals drivers in fungal speciation.</title>
        <authorList>
            <consortium name="DOE Joint Genome Institute"/>
            <person name="Vesth T.C."/>
            <person name="Nybo J."/>
            <person name="Theobald S."/>
            <person name="Brandl J."/>
            <person name="Frisvad J.C."/>
            <person name="Nielsen K.F."/>
            <person name="Lyhne E.K."/>
            <person name="Kogle M.E."/>
            <person name="Kuo A."/>
            <person name="Riley R."/>
            <person name="Clum A."/>
            <person name="Nolan M."/>
            <person name="Lipzen A."/>
            <person name="Salamov A."/>
            <person name="Henrissat B."/>
            <person name="Wiebenga A."/>
            <person name="De vries R.P."/>
            <person name="Grigoriev I.V."/>
            <person name="Mortensen U.H."/>
            <person name="Andersen M.R."/>
            <person name="Baker S.E."/>
        </authorList>
    </citation>
    <scope>NUCLEOTIDE SEQUENCE [LARGE SCALE GENOMIC DNA]</scope>
    <source>
        <strain evidence="12 13">CBS 101889</strain>
    </source>
</reference>
<feature type="compositionally biased region" description="Low complexity" evidence="9">
    <location>
        <begin position="530"/>
        <end position="541"/>
    </location>
</feature>
<dbReference type="FunFam" id="3.40.50.300:FF:001315">
    <property type="entry name" value="SNF2 family helicase/ATPase PasG"/>
    <property type="match status" value="1"/>
</dbReference>
<evidence type="ECO:0000259" key="11">
    <source>
        <dbReference type="PROSITE" id="PS51194"/>
    </source>
</evidence>
<keyword evidence="8" id="KW-0539">Nucleus</keyword>
<dbReference type="PANTHER" id="PTHR10799">
    <property type="entry name" value="SNF2/RAD54 HELICASE FAMILY"/>
    <property type="match status" value="1"/>
</dbReference>
<dbReference type="GO" id="GO:0005634">
    <property type="term" value="C:nucleus"/>
    <property type="evidence" value="ECO:0007669"/>
    <property type="project" value="UniProtKB-SubCell"/>
</dbReference>
<dbReference type="FunFam" id="3.40.50.10810:FF:000015">
    <property type="entry name" value="lymphoid-specific helicase isoform X1"/>
    <property type="match status" value="1"/>
</dbReference>
<feature type="domain" description="Helicase ATP-binding" evidence="10">
    <location>
        <begin position="232"/>
        <end position="401"/>
    </location>
</feature>
<accession>A0A395HJ28</accession>
<dbReference type="SUPFAM" id="SSF52540">
    <property type="entry name" value="P-loop containing nucleoside triphosphate hydrolases"/>
    <property type="match status" value="2"/>
</dbReference>
<dbReference type="VEuPathDB" id="FungiDB:BO97DRAFT_447070"/>
<dbReference type="InterPro" id="IPR027417">
    <property type="entry name" value="P-loop_NTPase"/>
</dbReference>
<dbReference type="Pfam" id="PF00271">
    <property type="entry name" value="Helicase_C"/>
    <property type="match status" value="1"/>
</dbReference>
<comment type="subcellular location">
    <subcellularLocation>
        <location evidence="1">Nucleus</location>
    </subcellularLocation>
</comment>
<organism evidence="12 13">
    <name type="scientific">Aspergillus homomorphus (strain CBS 101889)</name>
    <dbReference type="NCBI Taxonomy" id="1450537"/>
    <lineage>
        <taxon>Eukaryota</taxon>
        <taxon>Fungi</taxon>
        <taxon>Dikarya</taxon>
        <taxon>Ascomycota</taxon>
        <taxon>Pezizomycotina</taxon>
        <taxon>Eurotiomycetes</taxon>
        <taxon>Eurotiomycetidae</taxon>
        <taxon>Eurotiales</taxon>
        <taxon>Aspergillaceae</taxon>
        <taxon>Aspergillus</taxon>
        <taxon>Aspergillus subgen. Circumdati</taxon>
    </lineage>
</organism>
<evidence type="ECO:0000256" key="4">
    <source>
        <dbReference type="ARBA" id="ARBA00022801"/>
    </source>
</evidence>
<comment type="similarity">
    <text evidence="2">Belongs to the SNF2/RAD54 helicase family.</text>
</comment>
<feature type="region of interest" description="Disordered" evidence="9">
    <location>
        <begin position="501"/>
        <end position="559"/>
    </location>
</feature>
<gene>
    <name evidence="12" type="ORF">BO97DRAFT_447070</name>
</gene>
<dbReference type="PROSITE" id="PS51192">
    <property type="entry name" value="HELICASE_ATP_BIND_1"/>
    <property type="match status" value="1"/>
</dbReference>
<evidence type="ECO:0000256" key="9">
    <source>
        <dbReference type="SAM" id="MobiDB-lite"/>
    </source>
</evidence>
<evidence type="ECO:0008006" key="14">
    <source>
        <dbReference type="Google" id="ProtNLM"/>
    </source>
</evidence>
<evidence type="ECO:0000313" key="13">
    <source>
        <dbReference type="Proteomes" id="UP000248961"/>
    </source>
</evidence>
<dbReference type="EMBL" id="KZ824338">
    <property type="protein sequence ID" value="RAL07185.1"/>
    <property type="molecule type" value="Genomic_DNA"/>
</dbReference>
<protein>
    <recommendedName>
        <fullName evidence="14">SNF2 family helicase/ATPase PasG</fullName>
    </recommendedName>
</protein>
<dbReference type="Gene3D" id="3.40.50.10810">
    <property type="entry name" value="Tandem AAA-ATPase domain"/>
    <property type="match status" value="1"/>
</dbReference>
<keyword evidence="7" id="KW-0175">Coiled coil</keyword>
<dbReference type="PROSITE" id="PS51194">
    <property type="entry name" value="HELICASE_CTER"/>
    <property type="match status" value="1"/>
</dbReference>
<feature type="region of interest" description="Disordered" evidence="9">
    <location>
        <begin position="52"/>
        <end position="164"/>
    </location>
</feature>
<dbReference type="InterPro" id="IPR000330">
    <property type="entry name" value="SNF2_N"/>
</dbReference>
<dbReference type="STRING" id="1450537.A0A395HJ28"/>
<dbReference type="GO" id="GO:0005524">
    <property type="term" value="F:ATP binding"/>
    <property type="evidence" value="ECO:0007669"/>
    <property type="project" value="UniProtKB-KW"/>
</dbReference>
<dbReference type="InterPro" id="IPR001650">
    <property type="entry name" value="Helicase_C-like"/>
</dbReference>
<keyword evidence="4" id="KW-0378">Hydrolase</keyword>
<name>A0A395HJ28_ASPHC</name>
<feature type="compositionally biased region" description="Polar residues" evidence="9">
    <location>
        <begin position="504"/>
        <end position="513"/>
    </location>
</feature>
<dbReference type="InterPro" id="IPR049730">
    <property type="entry name" value="SNF2/RAD54-like_C"/>
</dbReference>
<feature type="compositionally biased region" description="Basic and acidic residues" evidence="9">
    <location>
        <begin position="52"/>
        <end position="90"/>
    </location>
</feature>
<evidence type="ECO:0000256" key="1">
    <source>
        <dbReference type="ARBA" id="ARBA00004123"/>
    </source>
</evidence>
<evidence type="ECO:0000256" key="6">
    <source>
        <dbReference type="ARBA" id="ARBA00022840"/>
    </source>
</evidence>
<evidence type="ECO:0000256" key="3">
    <source>
        <dbReference type="ARBA" id="ARBA00022741"/>
    </source>
</evidence>
<keyword evidence="13" id="KW-1185">Reference proteome</keyword>
<dbReference type="SMART" id="SM00490">
    <property type="entry name" value="HELICc"/>
    <property type="match status" value="1"/>
</dbReference>
<dbReference type="Proteomes" id="UP000248961">
    <property type="component" value="Unassembled WGS sequence"/>
</dbReference>
<sequence length="891" mass="100153">MINTAVEQNRSRTGKMGPEADNLEEMDGQAKALMHLLNTSEVFVAIMADKMKKQQEEARLEALREQQSKELRVPEGKVPENGKETGKGETKGSSVVNGAGAKRQTRTSARQQQQQQQQQQQAVGQDEGGAGGGKEEMDEAQQQPAITTKPKRGRGRKPASTGNTISSYFRKADVKVDEEKPTVQEALEHAADEYEANPTALGGQELVATQQPELVTGGRMKKYQLEGLEWLKSLWMNGLCGILADEMGLGKTVQAISLLAFFKEKNVSGPFLIAAPLSTVSNWVDEFAKWTPGIKTVLYHGTKDQRAEIRRKYMNMRNQRDMDFPVVCTSYEICMNDRKFLAQYQWRYIIVDEGHRLKNMNCKLIKELLTYNSANRLLITGTPLQNNITELWSLLHFLLPEIFNDLNSFQSWFDFSSMLDNSGQTDVMERRKRTLVSTMHSILKPFLLRRVKTDVETSLPKKREYILYAPLTAEQKDLYREILNGTGRQYLEEKATERLLAQNGRLSRSQSLKRSAEPSEASSPNKSVKSSRASTPASGGRAARRSRGPQSYKELSDREFNTKLRKLEQGLEEDLDIEEPSETEQEELERAKTIKLAKKEIAQKKLQNPIMQARLACNSPHNFYWPWDSADAIDETLVTASGKMLLLDRLLPALLSKGHKVLIFSQFKTQLDILQDWATHLRGWPCCRIDGAVSQEDRRAQIQAFNTPDGDTKLFLLSTRAGGQGINLVAADTVILFDSDWNPQQDLQAQDRAHRIGQTKPVLVYRLATKGTVEQTLLEKADSKRRLERLVIQKGKFRSLLDAAPDASAAAFKQSELDDLRKALGEDEYERFDLGADPSAILSDADLLVLTDRSEEAYARAEKGLDTGGRAYMAVETKRDGNGLMAQIIGK</sequence>
<dbReference type="GO" id="GO:0016787">
    <property type="term" value="F:hydrolase activity"/>
    <property type="evidence" value="ECO:0007669"/>
    <property type="project" value="UniProtKB-KW"/>
</dbReference>
<evidence type="ECO:0000313" key="12">
    <source>
        <dbReference type="EMBL" id="RAL07185.1"/>
    </source>
</evidence>
<feature type="domain" description="Helicase C-terminal" evidence="11">
    <location>
        <begin position="646"/>
        <end position="812"/>
    </location>
</feature>
<keyword evidence="3" id="KW-0547">Nucleotide-binding</keyword>
<dbReference type="CDD" id="cd18793">
    <property type="entry name" value="SF2_C_SNF"/>
    <property type="match status" value="1"/>
</dbReference>
<dbReference type="AlphaFoldDB" id="A0A395HJ28"/>
<dbReference type="InterPro" id="IPR038718">
    <property type="entry name" value="SNF2-like_sf"/>
</dbReference>
<dbReference type="Pfam" id="PF00176">
    <property type="entry name" value="SNF2-rel_dom"/>
    <property type="match status" value="1"/>
</dbReference>
<evidence type="ECO:0000256" key="5">
    <source>
        <dbReference type="ARBA" id="ARBA00022806"/>
    </source>
</evidence>
<evidence type="ECO:0000256" key="8">
    <source>
        <dbReference type="ARBA" id="ARBA00023242"/>
    </source>
</evidence>
<dbReference type="InterPro" id="IPR014001">
    <property type="entry name" value="Helicase_ATP-bd"/>
</dbReference>
<proteinExistence type="inferred from homology"/>
<dbReference type="GeneID" id="37203016"/>
<dbReference type="GO" id="GO:0004386">
    <property type="term" value="F:helicase activity"/>
    <property type="evidence" value="ECO:0007669"/>
    <property type="project" value="UniProtKB-KW"/>
</dbReference>
<evidence type="ECO:0000259" key="10">
    <source>
        <dbReference type="PROSITE" id="PS51192"/>
    </source>
</evidence>
<dbReference type="SMART" id="SM00487">
    <property type="entry name" value="DEXDc"/>
    <property type="match status" value="1"/>
</dbReference>
<evidence type="ECO:0000256" key="2">
    <source>
        <dbReference type="ARBA" id="ARBA00007025"/>
    </source>
</evidence>
<evidence type="ECO:0000256" key="7">
    <source>
        <dbReference type="ARBA" id="ARBA00023054"/>
    </source>
</evidence>
<keyword evidence="6" id="KW-0067">ATP-binding</keyword>
<feature type="compositionally biased region" description="Low complexity" evidence="9">
    <location>
        <begin position="111"/>
        <end position="125"/>
    </location>
</feature>
<dbReference type="OrthoDB" id="5857104at2759"/>
<feature type="region of interest" description="Disordered" evidence="9">
    <location>
        <begin position="1"/>
        <end position="21"/>
    </location>
</feature>
<dbReference type="Gene3D" id="3.40.50.300">
    <property type="entry name" value="P-loop containing nucleotide triphosphate hydrolases"/>
    <property type="match status" value="1"/>
</dbReference>